<keyword evidence="2" id="KW-1185">Reference proteome</keyword>
<dbReference type="EMBL" id="JARKIE010000111">
    <property type="protein sequence ID" value="KAJ7683083.1"/>
    <property type="molecule type" value="Genomic_DNA"/>
</dbReference>
<accession>A0AAD7GCT1</accession>
<evidence type="ECO:0000313" key="2">
    <source>
        <dbReference type="Proteomes" id="UP001221757"/>
    </source>
</evidence>
<evidence type="ECO:0000313" key="1">
    <source>
        <dbReference type="EMBL" id="KAJ7683083.1"/>
    </source>
</evidence>
<name>A0AAD7GCT1_MYCRO</name>
<gene>
    <name evidence="1" type="ORF">B0H17DRAFT_1074565</name>
</gene>
<dbReference type="AlphaFoldDB" id="A0AAD7GCT1"/>
<proteinExistence type="predicted"/>
<reference evidence="1" key="1">
    <citation type="submission" date="2023-03" db="EMBL/GenBank/DDBJ databases">
        <title>Massive genome expansion in bonnet fungi (Mycena s.s.) driven by repeated elements and novel gene families across ecological guilds.</title>
        <authorList>
            <consortium name="Lawrence Berkeley National Laboratory"/>
            <person name="Harder C.B."/>
            <person name="Miyauchi S."/>
            <person name="Viragh M."/>
            <person name="Kuo A."/>
            <person name="Thoen E."/>
            <person name="Andreopoulos B."/>
            <person name="Lu D."/>
            <person name="Skrede I."/>
            <person name="Drula E."/>
            <person name="Henrissat B."/>
            <person name="Morin E."/>
            <person name="Kohler A."/>
            <person name="Barry K."/>
            <person name="LaButti K."/>
            <person name="Morin E."/>
            <person name="Salamov A."/>
            <person name="Lipzen A."/>
            <person name="Mereny Z."/>
            <person name="Hegedus B."/>
            <person name="Baldrian P."/>
            <person name="Stursova M."/>
            <person name="Weitz H."/>
            <person name="Taylor A."/>
            <person name="Grigoriev I.V."/>
            <person name="Nagy L.G."/>
            <person name="Martin F."/>
            <person name="Kauserud H."/>
        </authorList>
    </citation>
    <scope>NUCLEOTIDE SEQUENCE</scope>
    <source>
        <strain evidence="1">CBHHK067</strain>
    </source>
</reference>
<dbReference type="Proteomes" id="UP001221757">
    <property type="component" value="Unassembled WGS sequence"/>
</dbReference>
<organism evidence="1 2">
    <name type="scientific">Mycena rosella</name>
    <name type="common">Pink bonnet</name>
    <name type="synonym">Agaricus rosellus</name>
    <dbReference type="NCBI Taxonomy" id="1033263"/>
    <lineage>
        <taxon>Eukaryota</taxon>
        <taxon>Fungi</taxon>
        <taxon>Dikarya</taxon>
        <taxon>Basidiomycota</taxon>
        <taxon>Agaricomycotina</taxon>
        <taxon>Agaricomycetes</taxon>
        <taxon>Agaricomycetidae</taxon>
        <taxon>Agaricales</taxon>
        <taxon>Marasmiineae</taxon>
        <taxon>Mycenaceae</taxon>
        <taxon>Mycena</taxon>
    </lineage>
</organism>
<comment type="caution">
    <text evidence="1">The sequence shown here is derived from an EMBL/GenBank/DDBJ whole genome shotgun (WGS) entry which is preliminary data.</text>
</comment>
<protein>
    <submittedName>
        <fullName evidence="1">Uncharacterized protein</fullName>
    </submittedName>
</protein>
<sequence length="54" mass="5963">MRCTLRTLALAEPGLISPHNFTEAFSKAKPSLSDINHDFIDFTCRAPVSLAVRC</sequence>